<reference evidence="5 6" key="1">
    <citation type="submission" date="2024-10" db="EMBL/GenBank/DDBJ databases">
        <authorList>
            <person name="Ratan Roy A."/>
            <person name="Morales Sandoval P.H."/>
            <person name="De Los Santos Villalobos S."/>
            <person name="Chakraborty S."/>
            <person name="Mukherjee J."/>
        </authorList>
    </citation>
    <scope>NUCLEOTIDE SEQUENCE [LARGE SCALE GENOMIC DNA]</scope>
    <source>
        <strain evidence="5 6">S1</strain>
    </source>
</reference>
<dbReference type="Proteomes" id="UP001600165">
    <property type="component" value="Unassembled WGS sequence"/>
</dbReference>
<dbReference type="NCBIfam" id="TIGR00166">
    <property type="entry name" value="S6"/>
    <property type="match status" value="1"/>
</dbReference>
<evidence type="ECO:0000256" key="3">
    <source>
        <dbReference type="ARBA" id="ARBA00035294"/>
    </source>
</evidence>
<evidence type="ECO:0000256" key="4">
    <source>
        <dbReference type="HAMAP-Rule" id="MF_00360"/>
    </source>
</evidence>
<gene>
    <name evidence="4 5" type="primary">rpsF</name>
    <name evidence="4" type="synonym">rps6</name>
    <name evidence="5" type="ORF">ACFVKH_08490</name>
</gene>
<dbReference type="EMBL" id="JBHZOL010000061">
    <property type="protein sequence ID" value="MFE4106311.1"/>
    <property type="molecule type" value="Genomic_DNA"/>
</dbReference>
<dbReference type="InterPro" id="IPR035980">
    <property type="entry name" value="Ribosomal_bS6_sf"/>
</dbReference>
<sequence>MNYMYETMYILRPDLNDEAIDQEIHKYQSIAQEQGADILETQHRGKRRLAYEIQDQREGIYIQMNYQGPGNIIAPLERAMRLSEEVIRYLTVKQNILAEEALAEAAEE</sequence>
<dbReference type="Gene3D" id="3.30.70.60">
    <property type="match status" value="1"/>
</dbReference>
<keyword evidence="4 5" id="KW-0689">Ribosomal protein</keyword>
<dbReference type="SUPFAM" id="SSF54995">
    <property type="entry name" value="Ribosomal protein S6"/>
    <property type="match status" value="1"/>
</dbReference>
<dbReference type="PANTHER" id="PTHR21011:SF1">
    <property type="entry name" value="SMALL RIBOSOMAL SUBUNIT PROTEIN BS6M"/>
    <property type="match status" value="1"/>
</dbReference>
<comment type="similarity">
    <text evidence="1 4">Belongs to the bacterial ribosomal protein bS6 family.</text>
</comment>
<keyword evidence="4" id="KW-0694">RNA-binding</keyword>
<organism evidence="5 6">
    <name type="scientific">Almyronema epifaneia S1</name>
    <dbReference type="NCBI Taxonomy" id="2991925"/>
    <lineage>
        <taxon>Bacteria</taxon>
        <taxon>Bacillati</taxon>
        <taxon>Cyanobacteriota</taxon>
        <taxon>Cyanophyceae</taxon>
        <taxon>Nodosilineales</taxon>
        <taxon>Nodosilineaceae</taxon>
        <taxon>Almyronema</taxon>
        <taxon>Almyronema epifaneia</taxon>
    </lineage>
</organism>
<dbReference type="GO" id="GO:0005840">
    <property type="term" value="C:ribosome"/>
    <property type="evidence" value="ECO:0007669"/>
    <property type="project" value="UniProtKB-KW"/>
</dbReference>
<dbReference type="PANTHER" id="PTHR21011">
    <property type="entry name" value="MITOCHONDRIAL 28S RIBOSOMAL PROTEIN S6"/>
    <property type="match status" value="1"/>
</dbReference>
<dbReference type="Pfam" id="PF01250">
    <property type="entry name" value="Ribosomal_S6"/>
    <property type="match status" value="1"/>
</dbReference>
<keyword evidence="4" id="KW-0699">rRNA-binding</keyword>
<evidence type="ECO:0000313" key="5">
    <source>
        <dbReference type="EMBL" id="MFE4106311.1"/>
    </source>
</evidence>
<dbReference type="HAMAP" id="MF_00360">
    <property type="entry name" value="Ribosomal_bS6"/>
    <property type="match status" value="1"/>
</dbReference>
<dbReference type="RefSeq" id="WP_377963944.1">
    <property type="nucleotide sequence ID" value="NZ_JBHZOL010000061.1"/>
</dbReference>
<dbReference type="InterPro" id="IPR000529">
    <property type="entry name" value="Ribosomal_bS6"/>
</dbReference>
<dbReference type="InterPro" id="IPR020814">
    <property type="entry name" value="Ribosomal_S6_plastid/chlpt"/>
</dbReference>
<comment type="caution">
    <text evidence="5">The sequence shown here is derived from an EMBL/GenBank/DDBJ whole genome shotgun (WGS) entry which is preliminary data.</text>
</comment>
<keyword evidence="4" id="KW-0687">Ribonucleoprotein</keyword>
<name>A0ABW6IDR4_9CYAN</name>
<evidence type="ECO:0000256" key="1">
    <source>
        <dbReference type="ARBA" id="ARBA00009512"/>
    </source>
</evidence>
<dbReference type="CDD" id="cd15487">
    <property type="entry name" value="bS6_chloro_cyano"/>
    <property type="match status" value="1"/>
</dbReference>
<keyword evidence="6" id="KW-1185">Reference proteome</keyword>
<dbReference type="InterPro" id="IPR014717">
    <property type="entry name" value="Transl_elong_EF1B/ribsomal_bS6"/>
</dbReference>
<protein>
    <recommendedName>
        <fullName evidence="3 4">Small ribosomal subunit protein bS6</fullName>
    </recommendedName>
</protein>
<accession>A0ABW6IDR4</accession>
<evidence type="ECO:0000256" key="2">
    <source>
        <dbReference type="ARBA" id="ARBA00035104"/>
    </source>
</evidence>
<proteinExistence type="inferred from homology"/>
<evidence type="ECO:0000313" key="6">
    <source>
        <dbReference type="Proteomes" id="UP001600165"/>
    </source>
</evidence>
<comment type="function">
    <text evidence="2 4">Binds together with bS18 to 16S ribosomal RNA.</text>
</comment>